<dbReference type="Gramene" id="MELO3C015281.2.1">
    <property type="protein sequence ID" value="MELO3C015281.2.1"/>
    <property type="gene ID" value="MELO3C015281.2"/>
</dbReference>
<gene>
    <name evidence="4 5" type="primary">LOC103492135</name>
</gene>
<protein>
    <submittedName>
        <fullName evidence="4 5">Calmodulin-binding protein 60 B-like</fullName>
    </submittedName>
</protein>
<feature type="domain" description="Calmodulin binding protein central" evidence="2">
    <location>
        <begin position="296"/>
        <end position="361"/>
    </location>
</feature>
<dbReference type="PANTHER" id="PTHR31713">
    <property type="entry name" value="OS02G0177800 PROTEIN"/>
    <property type="match status" value="1"/>
</dbReference>
<dbReference type="InterPro" id="IPR046831">
    <property type="entry name" value="Calmodulin_bind_N"/>
</dbReference>
<dbReference type="InterPro" id="IPR012416">
    <property type="entry name" value="CBP60"/>
</dbReference>
<dbReference type="InterPro" id="IPR046830">
    <property type="entry name" value="Calmod_bind_M"/>
</dbReference>
<evidence type="ECO:0000313" key="5">
    <source>
        <dbReference type="RefSeq" id="XP_008450593.2"/>
    </source>
</evidence>
<dbReference type="GO" id="GO:0005516">
    <property type="term" value="F:calmodulin binding"/>
    <property type="evidence" value="ECO:0007669"/>
    <property type="project" value="InterPro"/>
</dbReference>
<evidence type="ECO:0000313" key="4">
    <source>
        <dbReference type="RefSeq" id="XP_008450592.2"/>
    </source>
</evidence>
<accession>A0A1S3BQ76</accession>
<reference evidence="3 4" key="1">
    <citation type="submission" date="2025-05" db="UniProtKB">
        <authorList>
            <consortium name="RefSeq"/>
        </authorList>
    </citation>
    <scope>NUCLEOTIDE SEQUENCE [LARGE SCALE GENOMIC DNA]</scope>
    <source>
        <tissue evidence="4 5">Stem</tissue>
    </source>
</reference>
<dbReference type="Proteomes" id="UP001652600">
    <property type="component" value="Chromosome 2"/>
</dbReference>
<evidence type="ECO:0000313" key="3">
    <source>
        <dbReference type="Proteomes" id="UP001652600"/>
    </source>
</evidence>
<dbReference type="GO" id="GO:0043565">
    <property type="term" value="F:sequence-specific DNA binding"/>
    <property type="evidence" value="ECO:0007669"/>
    <property type="project" value="TreeGrafter"/>
</dbReference>
<dbReference type="GO" id="GO:0005634">
    <property type="term" value="C:nucleus"/>
    <property type="evidence" value="ECO:0007669"/>
    <property type="project" value="TreeGrafter"/>
</dbReference>
<dbReference type="RefSeq" id="XP_008450593.2">
    <property type="nucleotide sequence ID" value="XM_008452371.3"/>
</dbReference>
<dbReference type="PANTHER" id="PTHR31713:SF43">
    <property type="entry name" value="CALMODULIN-BINDING PROTEIN 60 G"/>
    <property type="match status" value="1"/>
</dbReference>
<sequence>MDPTADKKRKKRRRYSYEATNVQDDSIAPLPGHFTFPTSFYTRREPVIDDAVTRSRSLIEEPRIGEVVKRFYDEIWPKMEHDFRQQVSKEIERMVHSAIHSAFSPSLSIQQGCEQEEILKPSKTLKFKLCFLNSFPSVIFTNNEVKSEDGEPLKVAICDATNSNSIVSTGPLSSAQVELCILPGEFDSSNRRDEETPWTSSYFNKSILTPRDGKRPLIIGDDRQVYLKDGVRLINNLIITDNSSWMKSKKFRLGVKIKDERVLAEFVRIGEAISEPFRVMDQRGEVNQKHHPPRWEDEVWRLEGIAKDGIYHKNLSSKGIRTVGDFLKAYHQNDPDTLRMMLGKRVLDKTWKMMVQNACECVEDTFDNNQVFQPNSFLEFNQVLDETFEGNFELMPIEWT</sequence>
<proteinExistence type="predicted"/>
<dbReference type="AlphaFoldDB" id="A0A1S3BQ76"/>
<dbReference type="GeneID" id="103492135"/>
<organism evidence="3 5">
    <name type="scientific">Cucumis melo</name>
    <name type="common">Muskmelon</name>
    <dbReference type="NCBI Taxonomy" id="3656"/>
    <lineage>
        <taxon>Eukaryota</taxon>
        <taxon>Viridiplantae</taxon>
        <taxon>Streptophyta</taxon>
        <taxon>Embryophyta</taxon>
        <taxon>Tracheophyta</taxon>
        <taxon>Spermatophyta</taxon>
        <taxon>Magnoliopsida</taxon>
        <taxon>eudicotyledons</taxon>
        <taxon>Gunneridae</taxon>
        <taxon>Pentapetalae</taxon>
        <taxon>rosids</taxon>
        <taxon>fabids</taxon>
        <taxon>Cucurbitales</taxon>
        <taxon>Cucurbitaceae</taxon>
        <taxon>Benincaseae</taxon>
        <taxon>Cucumis</taxon>
    </lineage>
</organism>
<name>A0A1S3BQ76_CUCME</name>
<dbReference type="RefSeq" id="XP_008450592.2">
    <property type="nucleotide sequence ID" value="XM_008452370.3"/>
</dbReference>
<dbReference type="Pfam" id="PF07887">
    <property type="entry name" value="Calmodulin_bind"/>
    <property type="match status" value="1"/>
</dbReference>
<keyword evidence="3" id="KW-1185">Reference proteome</keyword>
<dbReference type="GO" id="GO:0003700">
    <property type="term" value="F:DNA-binding transcription factor activity"/>
    <property type="evidence" value="ECO:0007669"/>
    <property type="project" value="TreeGrafter"/>
</dbReference>
<evidence type="ECO:0000259" key="2">
    <source>
        <dbReference type="Pfam" id="PF20451"/>
    </source>
</evidence>
<dbReference type="Pfam" id="PF20451">
    <property type="entry name" value="Calmod_bind_M"/>
    <property type="match status" value="1"/>
</dbReference>
<dbReference type="GO" id="GO:0080142">
    <property type="term" value="P:regulation of salicylic acid biosynthetic process"/>
    <property type="evidence" value="ECO:0007669"/>
    <property type="project" value="TreeGrafter"/>
</dbReference>
<evidence type="ECO:0000259" key="1">
    <source>
        <dbReference type="Pfam" id="PF07887"/>
    </source>
</evidence>
<feature type="domain" description="Calmodulin binding protein-like N-terminal" evidence="1">
    <location>
        <begin position="127"/>
        <end position="282"/>
    </location>
</feature>
<dbReference type="KEGG" id="cmo:103492135"/>
<dbReference type="eggNOG" id="ENOG502QWE3">
    <property type="taxonomic scope" value="Eukaryota"/>
</dbReference>